<accession>A0A5N7MQQ9</accession>
<name>A0A5N7MQQ9_9HYPH</name>
<gene>
    <name evidence="2" type="ORF">FS320_30325</name>
</gene>
<proteinExistence type="predicted"/>
<dbReference type="AlphaFoldDB" id="A0A5N7MQQ9"/>
<dbReference type="PROSITE" id="PS50890">
    <property type="entry name" value="PUA"/>
    <property type="match status" value="1"/>
</dbReference>
<reference evidence="2 3" key="1">
    <citation type="journal article" date="2019" name="Syst. Appl. Microbiol.">
        <title>Microvirga tunisiensis sp. nov., a root nodule symbiotic bacterium isolated from Lupinus micranthus and L. luteus grown in Northern Tunisia.</title>
        <authorList>
            <person name="Msaddak A."/>
            <person name="Rejili M."/>
            <person name="Duran D."/>
            <person name="Mars M."/>
            <person name="Palacios J.M."/>
            <person name="Ruiz-Argueso T."/>
            <person name="Rey L."/>
            <person name="Imperial J."/>
        </authorList>
    </citation>
    <scope>NUCLEOTIDE SEQUENCE [LARGE SCALE GENOMIC DNA]</scope>
    <source>
        <strain evidence="2 3">Lmie10</strain>
    </source>
</reference>
<dbReference type="EMBL" id="VOSK01000215">
    <property type="protein sequence ID" value="MPR29283.1"/>
    <property type="molecule type" value="Genomic_DNA"/>
</dbReference>
<organism evidence="2 3">
    <name type="scientific">Microvirga tunisiensis</name>
    <dbReference type="NCBI Taxonomy" id="2108360"/>
    <lineage>
        <taxon>Bacteria</taxon>
        <taxon>Pseudomonadati</taxon>
        <taxon>Pseudomonadota</taxon>
        <taxon>Alphaproteobacteria</taxon>
        <taxon>Hyphomicrobiales</taxon>
        <taxon>Methylobacteriaceae</taxon>
        <taxon>Microvirga</taxon>
    </lineage>
</organism>
<evidence type="ECO:0000313" key="3">
    <source>
        <dbReference type="Proteomes" id="UP000403266"/>
    </source>
</evidence>
<keyword evidence="3" id="KW-1185">Reference proteome</keyword>
<evidence type="ECO:0000313" key="2">
    <source>
        <dbReference type="EMBL" id="MPR29283.1"/>
    </source>
</evidence>
<comment type="caution">
    <text evidence="2">The sequence shown here is derived from an EMBL/GenBank/DDBJ whole genome shotgun (WGS) entry which is preliminary data.</text>
</comment>
<dbReference type="RefSeq" id="WP_152716007.1">
    <property type="nucleotide sequence ID" value="NZ_VOSJ01000227.1"/>
</dbReference>
<sequence length="266" mass="28975">MIRSRQDITTYQLLFLLGINQEHKNTCIVAAACLSQSISASLSPKLTRPNEQRWISTMLRMGELPMFRESASRLSNVHRGLIVALSLSAAAGWASFALSRHASVEMDRQLRNQVAGVQATQSQLLAERTKTQASLSEIPQLRRELATARSEVNRLSQARDPTLADLPPVRPDAKGANLRSNDANDDVSRTGSIGEKTNKTQQDKAVSAKPPEKQHRNQQIVAVGIAALSGQKLAEKPQSGKALTVISELDTATLRQLAKSAEAPVR</sequence>
<dbReference type="Proteomes" id="UP000403266">
    <property type="component" value="Unassembled WGS sequence"/>
</dbReference>
<protein>
    <submittedName>
        <fullName evidence="2">Uncharacterized protein</fullName>
    </submittedName>
</protein>
<dbReference type="OrthoDB" id="8019579at2"/>
<evidence type="ECO:0000256" key="1">
    <source>
        <dbReference type="SAM" id="MobiDB-lite"/>
    </source>
</evidence>
<feature type="region of interest" description="Disordered" evidence="1">
    <location>
        <begin position="152"/>
        <end position="217"/>
    </location>
</feature>